<evidence type="ECO:0000256" key="1">
    <source>
        <dbReference type="SAM" id="MobiDB-lite"/>
    </source>
</evidence>
<dbReference type="Proteomes" id="UP000026962">
    <property type="component" value="Chromosome 4"/>
</dbReference>
<dbReference type="Gramene" id="OPUNC04G02390.1">
    <property type="protein sequence ID" value="OPUNC04G02390.1"/>
    <property type="gene ID" value="OPUNC04G02390"/>
</dbReference>
<protein>
    <submittedName>
        <fullName evidence="2">Uncharacterized protein</fullName>
    </submittedName>
</protein>
<reference evidence="2" key="2">
    <citation type="submission" date="2018-05" db="EMBL/GenBank/DDBJ databases">
        <title>OpunRS2 (Oryza punctata Reference Sequence Version 2).</title>
        <authorList>
            <person name="Zhang J."/>
            <person name="Kudrna D."/>
            <person name="Lee S."/>
            <person name="Talag J."/>
            <person name="Welchert J."/>
            <person name="Wing R.A."/>
        </authorList>
    </citation>
    <scope>NUCLEOTIDE SEQUENCE [LARGE SCALE GENOMIC DNA]</scope>
</reference>
<dbReference type="STRING" id="4537.A0A0E0KMQ5"/>
<organism evidence="2">
    <name type="scientific">Oryza punctata</name>
    <name type="common">Red rice</name>
    <dbReference type="NCBI Taxonomy" id="4537"/>
    <lineage>
        <taxon>Eukaryota</taxon>
        <taxon>Viridiplantae</taxon>
        <taxon>Streptophyta</taxon>
        <taxon>Embryophyta</taxon>
        <taxon>Tracheophyta</taxon>
        <taxon>Spermatophyta</taxon>
        <taxon>Magnoliopsida</taxon>
        <taxon>Liliopsida</taxon>
        <taxon>Poales</taxon>
        <taxon>Poaceae</taxon>
        <taxon>BOP clade</taxon>
        <taxon>Oryzoideae</taxon>
        <taxon>Oryzeae</taxon>
        <taxon>Oryzinae</taxon>
        <taxon>Oryza</taxon>
    </lineage>
</organism>
<accession>A0A0E0KMQ5</accession>
<feature type="region of interest" description="Disordered" evidence="1">
    <location>
        <begin position="86"/>
        <end position="157"/>
    </location>
</feature>
<dbReference type="HOGENOM" id="CLU_1680753_0_0_1"/>
<dbReference type="AlphaFoldDB" id="A0A0E0KMQ5"/>
<name>A0A0E0KMQ5_ORYPU</name>
<sequence length="157" mass="16745">MEQLSALRLSLEKIPTRYKRQGLGHNVLLQLLPLSHRLPLSRRLLLYFVTPPSLRLSPHTAVAALIGRGKGDWLWVATATTMGGSGFAARGHGRESMRDGSTGDGLGRDRSITEEVQRVGDGDAGSTARSHGRGRSTGGNLGKGSSVTEEFGGRSGR</sequence>
<dbReference type="EnsemblPlants" id="OPUNC04G02390.1">
    <property type="protein sequence ID" value="OPUNC04G02390.1"/>
    <property type="gene ID" value="OPUNC04G02390"/>
</dbReference>
<keyword evidence="3" id="KW-1185">Reference proteome</keyword>
<feature type="compositionally biased region" description="Basic and acidic residues" evidence="1">
    <location>
        <begin position="106"/>
        <end position="121"/>
    </location>
</feature>
<reference evidence="2" key="1">
    <citation type="submission" date="2015-04" db="UniProtKB">
        <authorList>
            <consortium name="EnsemblPlants"/>
        </authorList>
    </citation>
    <scope>IDENTIFICATION</scope>
</reference>
<proteinExistence type="predicted"/>
<evidence type="ECO:0000313" key="2">
    <source>
        <dbReference type="EnsemblPlants" id="OPUNC04G02390.1"/>
    </source>
</evidence>
<evidence type="ECO:0000313" key="3">
    <source>
        <dbReference type="Proteomes" id="UP000026962"/>
    </source>
</evidence>